<sequence length="248" mass="27625">MADDVVAQSNETQCGGGSHANSVTVKNNVHGNMASRNSGNSLSKERLRDPMTKECYEQQVTLAKWADVEAHQARTEDEWPSRKDLRPSEWRPLDEPMNGPLEKGKEREDETETETLGQCLWPSEQTLTPSAEDLWPSGKETSDVSAQLEEPTVESNSVVELLERVVAKMKRTIVKPPMMPSCQLSSGIVDFDCGKGSSTEEPKTAELSVADLLSDRIDTLLKYSERKMTKYAEPELARSYVELVVVVH</sequence>
<feature type="region of interest" description="Disordered" evidence="1">
    <location>
        <begin position="1"/>
        <end position="47"/>
    </location>
</feature>
<dbReference type="AlphaFoldDB" id="A0A176WKT3"/>
<protein>
    <submittedName>
        <fullName evidence="2">Uncharacterized protein</fullName>
    </submittedName>
</protein>
<evidence type="ECO:0000313" key="3">
    <source>
        <dbReference type="Proteomes" id="UP000077202"/>
    </source>
</evidence>
<gene>
    <name evidence="2" type="ORF">AXG93_4361s1000</name>
</gene>
<comment type="caution">
    <text evidence="2">The sequence shown here is derived from an EMBL/GenBank/DDBJ whole genome shotgun (WGS) entry which is preliminary data.</text>
</comment>
<proteinExistence type="predicted"/>
<feature type="compositionally biased region" description="Polar residues" evidence="1">
    <location>
        <begin position="7"/>
        <end position="42"/>
    </location>
</feature>
<feature type="region of interest" description="Disordered" evidence="1">
    <location>
        <begin position="69"/>
        <end position="111"/>
    </location>
</feature>
<dbReference type="Proteomes" id="UP000077202">
    <property type="component" value="Unassembled WGS sequence"/>
</dbReference>
<keyword evidence="3" id="KW-1185">Reference proteome</keyword>
<evidence type="ECO:0000256" key="1">
    <source>
        <dbReference type="SAM" id="MobiDB-lite"/>
    </source>
</evidence>
<accession>A0A176WKT3</accession>
<organism evidence="2 3">
    <name type="scientific">Marchantia polymorpha subsp. ruderalis</name>
    <dbReference type="NCBI Taxonomy" id="1480154"/>
    <lineage>
        <taxon>Eukaryota</taxon>
        <taxon>Viridiplantae</taxon>
        <taxon>Streptophyta</taxon>
        <taxon>Embryophyta</taxon>
        <taxon>Marchantiophyta</taxon>
        <taxon>Marchantiopsida</taxon>
        <taxon>Marchantiidae</taxon>
        <taxon>Marchantiales</taxon>
        <taxon>Marchantiaceae</taxon>
        <taxon>Marchantia</taxon>
    </lineage>
</organism>
<reference evidence="2" key="1">
    <citation type="submission" date="2016-03" db="EMBL/GenBank/DDBJ databases">
        <title>Mechanisms controlling the formation of the plant cell surface in tip-growing cells are functionally conserved among land plants.</title>
        <authorList>
            <person name="Honkanen S."/>
            <person name="Jones V.A."/>
            <person name="Morieri G."/>
            <person name="Champion C."/>
            <person name="Hetherington A.J."/>
            <person name="Kelly S."/>
            <person name="Saint-Marcoux D."/>
            <person name="Proust H."/>
            <person name="Prescott H."/>
            <person name="Dolan L."/>
        </authorList>
    </citation>
    <scope>NUCLEOTIDE SEQUENCE [LARGE SCALE GENOMIC DNA]</scope>
    <source>
        <tissue evidence="2">Whole gametophyte</tissue>
    </source>
</reference>
<name>A0A176WKT3_MARPO</name>
<evidence type="ECO:0000313" key="2">
    <source>
        <dbReference type="EMBL" id="OAE33767.1"/>
    </source>
</evidence>
<dbReference type="EMBL" id="LVLJ01000551">
    <property type="protein sequence ID" value="OAE33767.1"/>
    <property type="molecule type" value="Genomic_DNA"/>
</dbReference>
<feature type="compositionally biased region" description="Basic and acidic residues" evidence="1">
    <location>
        <begin position="69"/>
        <end position="94"/>
    </location>
</feature>